<evidence type="ECO:0000313" key="7">
    <source>
        <dbReference type="Proteomes" id="UP000822993"/>
    </source>
</evidence>
<keyword evidence="1" id="KW-0238">DNA-binding</keyword>
<organism evidence="6 7">
    <name type="scientific">Oerskovia douganii</name>
    <dbReference type="NCBI Taxonomy" id="2762210"/>
    <lineage>
        <taxon>Bacteria</taxon>
        <taxon>Bacillati</taxon>
        <taxon>Actinomycetota</taxon>
        <taxon>Actinomycetes</taxon>
        <taxon>Micrococcales</taxon>
        <taxon>Cellulomonadaceae</taxon>
        <taxon>Oerskovia</taxon>
    </lineage>
</organism>
<evidence type="ECO:0000259" key="4">
    <source>
        <dbReference type="Pfam" id="PF18741"/>
    </source>
</evidence>
<feature type="domain" description="DNA2/NAM7 helicase-like C-terminal" evidence="3">
    <location>
        <begin position="245"/>
        <end position="415"/>
    </location>
</feature>
<evidence type="ECO:0000259" key="3">
    <source>
        <dbReference type="Pfam" id="PF13087"/>
    </source>
</evidence>
<gene>
    <name evidence="6" type="ORF">H9623_15290</name>
</gene>
<dbReference type="InterPro" id="IPR045055">
    <property type="entry name" value="DNA2/NAM7-like"/>
</dbReference>
<dbReference type="PANTHER" id="PTHR10887">
    <property type="entry name" value="DNA2/NAM7 HELICASE FAMILY"/>
    <property type="match status" value="1"/>
</dbReference>
<dbReference type="GO" id="GO:0016746">
    <property type="term" value="F:acyltransferase activity"/>
    <property type="evidence" value="ECO:0007669"/>
    <property type="project" value="InterPro"/>
</dbReference>
<dbReference type="Gene3D" id="3.40.50.300">
    <property type="entry name" value="P-loop containing nucleotide triphosphate hydrolases"/>
    <property type="match status" value="2"/>
</dbReference>
<feature type="compositionally biased region" description="Low complexity" evidence="2">
    <location>
        <begin position="585"/>
        <end position="598"/>
    </location>
</feature>
<dbReference type="InterPro" id="IPR027417">
    <property type="entry name" value="P-loop_NTPase"/>
</dbReference>
<dbReference type="GO" id="GO:0003677">
    <property type="term" value="F:DNA binding"/>
    <property type="evidence" value="ECO:0007669"/>
    <property type="project" value="UniProtKB-KW"/>
</dbReference>
<dbReference type="Pfam" id="PF18741">
    <property type="entry name" value="MTES_1575"/>
    <property type="match status" value="1"/>
</dbReference>
<dbReference type="PANTHER" id="PTHR10887:SF495">
    <property type="entry name" value="HELICASE SENATAXIN ISOFORM X1-RELATED"/>
    <property type="match status" value="1"/>
</dbReference>
<dbReference type="CDD" id="cd18808">
    <property type="entry name" value="SF1_C_Upf1"/>
    <property type="match status" value="1"/>
</dbReference>
<protein>
    <submittedName>
        <fullName evidence="6">Lsr2 family protein</fullName>
    </submittedName>
</protein>
<dbReference type="RefSeq" id="WP_193720883.1">
    <property type="nucleotide sequence ID" value="NZ_JACSPN010000022.1"/>
</dbReference>
<feature type="region of interest" description="Disordered" evidence="2">
    <location>
        <begin position="698"/>
        <end position="720"/>
    </location>
</feature>
<evidence type="ECO:0000313" key="6">
    <source>
        <dbReference type="EMBL" id="MBE7701656.1"/>
    </source>
</evidence>
<feature type="domain" description="Restriction endonuclease type II-like" evidence="4">
    <location>
        <begin position="456"/>
        <end position="549"/>
    </location>
</feature>
<dbReference type="InterPro" id="IPR036625">
    <property type="entry name" value="E3-bd_dom_sf"/>
</dbReference>
<dbReference type="AlphaFoldDB" id="A0A9D5UCV4"/>
<evidence type="ECO:0000256" key="2">
    <source>
        <dbReference type="SAM" id="MobiDB-lite"/>
    </source>
</evidence>
<dbReference type="InterPro" id="IPR047187">
    <property type="entry name" value="SF1_C_Upf1"/>
</dbReference>
<evidence type="ECO:0000256" key="1">
    <source>
        <dbReference type="ARBA" id="ARBA00023125"/>
    </source>
</evidence>
<feature type="region of interest" description="Disordered" evidence="2">
    <location>
        <begin position="580"/>
        <end position="639"/>
    </location>
</feature>
<reference evidence="6 7" key="1">
    <citation type="submission" date="2020-08" db="EMBL/GenBank/DDBJ databases">
        <title>A Genomic Blueprint of the Chicken Gut Microbiome.</title>
        <authorList>
            <person name="Gilroy R."/>
            <person name="Ravi A."/>
            <person name="Getino M."/>
            <person name="Pursley I."/>
            <person name="Horton D.L."/>
            <person name="Alikhan N.-F."/>
            <person name="Baker D."/>
            <person name="Gharbi K."/>
            <person name="Hall N."/>
            <person name="Watson M."/>
            <person name="Adriaenssens E.M."/>
            <person name="Foster-Nyarko E."/>
            <person name="Jarju S."/>
            <person name="Secka A."/>
            <person name="Antonio M."/>
            <person name="Oren A."/>
            <person name="Chaudhuri R."/>
            <person name="La Ragione R.M."/>
            <person name="Hildebrand F."/>
            <person name="Pallen M.J."/>
        </authorList>
    </citation>
    <scope>NUCLEOTIDE SEQUENCE [LARGE SCALE GENOMIC DNA]</scope>
    <source>
        <strain evidence="6 7">Sa1BUA8</strain>
    </source>
</reference>
<name>A0A9D5UCV4_9CELL</name>
<dbReference type="Pfam" id="PF13087">
    <property type="entry name" value="AAA_12"/>
    <property type="match status" value="1"/>
</dbReference>
<feature type="compositionally biased region" description="Polar residues" evidence="2">
    <location>
        <begin position="613"/>
        <end position="622"/>
    </location>
</feature>
<dbReference type="SUPFAM" id="SSF52540">
    <property type="entry name" value="P-loop containing nucleoside triphosphate hydrolases"/>
    <property type="match status" value="1"/>
</dbReference>
<dbReference type="Gene3D" id="4.10.320.10">
    <property type="entry name" value="E3-binding domain"/>
    <property type="match status" value="1"/>
</dbReference>
<dbReference type="Proteomes" id="UP000822993">
    <property type="component" value="Unassembled WGS sequence"/>
</dbReference>
<dbReference type="Gene3D" id="3.40.960.10">
    <property type="entry name" value="VSR Endonuclease"/>
    <property type="match status" value="1"/>
</dbReference>
<dbReference type="EMBL" id="JACSPN010000022">
    <property type="protein sequence ID" value="MBE7701656.1"/>
    <property type="molecule type" value="Genomic_DNA"/>
</dbReference>
<evidence type="ECO:0000259" key="5">
    <source>
        <dbReference type="Pfam" id="PF23359"/>
    </source>
</evidence>
<dbReference type="InterPro" id="IPR041679">
    <property type="entry name" value="DNA2/NAM7-like_C"/>
</dbReference>
<accession>A0A9D5UCV4</accession>
<dbReference type="Pfam" id="PF23359">
    <property type="entry name" value="Lsr2_DNA-bd"/>
    <property type="match status" value="1"/>
</dbReference>
<dbReference type="InterPro" id="IPR055370">
    <property type="entry name" value="Lsr2_DNA-bd"/>
</dbReference>
<comment type="caution">
    <text evidence="6">The sequence shown here is derived from an EMBL/GenBank/DDBJ whole genome shotgun (WGS) entry which is preliminary data.</text>
</comment>
<dbReference type="InterPro" id="IPR049468">
    <property type="entry name" value="Restrct_endonuc-II-like_dom"/>
</dbReference>
<proteinExistence type="predicted"/>
<feature type="domain" description="Lsr2 DNA-binding" evidence="5">
    <location>
        <begin position="641"/>
        <end position="672"/>
    </location>
</feature>
<keyword evidence="7" id="KW-1185">Reference proteome</keyword>
<sequence length="808" mass="89850">MALRPRLRRRAELASRLADAGAPVWARAILTSGGDPATVGDSHDASTAWDIAAARTWLSELHATSDVAHLMERAHEEATDLRVLITDLASRSARVRLKQNTKDRQRKALEVWLQATRRAGKGTGKNAPRFLAQARAALPEAMGSVPVWIMPIYRVLENFDPRVSEPFDVVIVDESSQCDLLSLGVLALGEKSVVVGDDKQTSPQAVGIKTDRIFDLQNQFIGDLPGKALLTMDESLYSISGRAFPSTILLREHFRCVPEIIAFSNRYYSGKVLPLREVTVPQIGEPLRAVHVTDGASVRVGSHRTNRREAEVLVDQIADCVADPRYDGLTFGVVTMMSGPQAQIIEAMLVERLGTEEYENRKLRVGTPPVFQGDERNIIFLSVVADDNSYAATRPIHEQWANVAASRAQDQLWVFYSVDPATLNAQDQRRLLIEHVRDGGKRKNHIDLFELTESKFERDVLTRMLERGYDVEPQHRVGAYRIDFVATVGEGERLAIECDGDSFHGPDKWDDDVRRQRVLERLGWNFWRVRASAFYLDPEEAMQPLWERLETLKRRAAESAERRQAQEERLAAQRLARLEREAERAAQATAPSASTPSAEVHRPDSAPRLAPETGSTVTSRPDSTARAGEVMPTTPSMEAPAADIRRWALQNGIPVGGRGRLSPEVKEAYIRAQVTQPNAQVSRVNPTTRHRVEIDRPRTPLERPGVPEFAASTGESSPTREELEDAWATGRRYQLDHSGAVYPRGGGIDLMSAIGRDAALPIVNAMRRARPAGGTFKRSRSGVLVTYKNGAPLFVMRVPPESWFSGEP</sequence>